<feature type="non-terminal residue" evidence="2">
    <location>
        <position position="187"/>
    </location>
</feature>
<feature type="region of interest" description="Disordered" evidence="1">
    <location>
        <begin position="1"/>
        <end position="53"/>
    </location>
</feature>
<feature type="compositionally biased region" description="Polar residues" evidence="1">
    <location>
        <begin position="171"/>
        <end position="187"/>
    </location>
</feature>
<organism evidence="2 3">
    <name type="scientific">Austropuccinia psidii MF-1</name>
    <dbReference type="NCBI Taxonomy" id="1389203"/>
    <lineage>
        <taxon>Eukaryota</taxon>
        <taxon>Fungi</taxon>
        <taxon>Dikarya</taxon>
        <taxon>Basidiomycota</taxon>
        <taxon>Pucciniomycotina</taxon>
        <taxon>Pucciniomycetes</taxon>
        <taxon>Pucciniales</taxon>
        <taxon>Sphaerophragmiaceae</taxon>
        <taxon>Austropuccinia</taxon>
    </lineage>
</organism>
<gene>
    <name evidence="2" type="ORF">O181_090822</name>
</gene>
<dbReference type="Proteomes" id="UP000765509">
    <property type="component" value="Unassembled WGS sequence"/>
</dbReference>
<proteinExistence type="predicted"/>
<accession>A0A9Q3P811</accession>
<dbReference type="OrthoDB" id="2749819at2759"/>
<feature type="region of interest" description="Disordered" evidence="1">
    <location>
        <begin position="161"/>
        <end position="187"/>
    </location>
</feature>
<dbReference type="EMBL" id="AVOT02056865">
    <property type="protein sequence ID" value="MBW0551107.1"/>
    <property type="molecule type" value="Genomic_DNA"/>
</dbReference>
<dbReference type="AlphaFoldDB" id="A0A9Q3P811"/>
<keyword evidence="3" id="KW-1185">Reference proteome</keyword>
<evidence type="ECO:0000313" key="3">
    <source>
        <dbReference type="Proteomes" id="UP000765509"/>
    </source>
</evidence>
<sequence length="187" mass="21400">MERAAKRHGKKTKSSQLSPETTGDSTIERMLRPQQPSLSPTPKTFATSTPGTLPRAAIFEKRVHITTPTQQPERVTIPKRKIVKMKANDYNLNFDGSDSEYFIKRAERIVSIEGENERDLAMQIAFLSEDKDIRYEIEGMPGYEVEHWDQLKKEMISKWGKAEPERRPSKHSLTGLFNQNLQEGGVK</sequence>
<feature type="compositionally biased region" description="Polar residues" evidence="1">
    <location>
        <begin position="34"/>
        <end position="51"/>
    </location>
</feature>
<reference evidence="2" key="1">
    <citation type="submission" date="2021-03" db="EMBL/GenBank/DDBJ databases">
        <title>Draft genome sequence of rust myrtle Austropuccinia psidii MF-1, a brazilian biotype.</title>
        <authorList>
            <person name="Quecine M.C."/>
            <person name="Pachon D.M.R."/>
            <person name="Bonatelli M.L."/>
            <person name="Correr F.H."/>
            <person name="Franceschini L.M."/>
            <person name="Leite T.F."/>
            <person name="Margarido G.R.A."/>
            <person name="Almeida C.A."/>
            <person name="Ferrarezi J.A."/>
            <person name="Labate C.A."/>
        </authorList>
    </citation>
    <scope>NUCLEOTIDE SEQUENCE</scope>
    <source>
        <strain evidence="2">MF-1</strain>
    </source>
</reference>
<name>A0A9Q3P811_9BASI</name>
<comment type="caution">
    <text evidence="2">The sequence shown here is derived from an EMBL/GenBank/DDBJ whole genome shotgun (WGS) entry which is preliminary data.</text>
</comment>
<protein>
    <submittedName>
        <fullName evidence="2">Uncharacterized protein</fullName>
    </submittedName>
</protein>
<evidence type="ECO:0000313" key="2">
    <source>
        <dbReference type="EMBL" id="MBW0551107.1"/>
    </source>
</evidence>
<feature type="compositionally biased region" description="Polar residues" evidence="1">
    <location>
        <begin position="14"/>
        <end position="25"/>
    </location>
</feature>
<evidence type="ECO:0000256" key="1">
    <source>
        <dbReference type="SAM" id="MobiDB-lite"/>
    </source>
</evidence>
<feature type="compositionally biased region" description="Basic residues" evidence="1">
    <location>
        <begin position="1"/>
        <end position="13"/>
    </location>
</feature>